<organism evidence="2 3">
    <name type="scientific">Calocera viscosa (strain TUFC12733)</name>
    <dbReference type="NCBI Taxonomy" id="1330018"/>
    <lineage>
        <taxon>Eukaryota</taxon>
        <taxon>Fungi</taxon>
        <taxon>Dikarya</taxon>
        <taxon>Basidiomycota</taxon>
        <taxon>Agaricomycotina</taxon>
        <taxon>Dacrymycetes</taxon>
        <taxon>Dacrymycetales</taxon>
        <taxon>Dacrymycetaceae</taxon>
        <taxon>Calocera</taxon>
    </lineage>
</organism>
<dbReference type="AlphaFoldDB" id="A0A167PGN3"/>
<gene>
    <name evidence="2" type="ORF">CALVIDRAFT_534847</name>
</gene>
<sequence>MILQLTRPHAANCRSTPDHLWSPISSSPPELETHPASRPSLPADHNLRRPGRPHTPPPAKYREASFPRNSGCQSRVCVSGQSAPSFRPGGLGRLLYCIASGSSAIVVIITQAPTSHPAERKQHCKSEHRDRLISQEHSGLCPFPPEIDPLSSVPLPNNAPDTLQISTSTHIQGSTQPVESSTSKFLFPPISIDNGWTAQKGCGSRGGPYSNPSSPSNLPLPPVLPCFLLEGP</sequence>
<evidence type="ECO:0000313" key="2">
    <source>
        <dbReference type="EMBL" id="KZO98771.1"/>
    </source>
</evidence>
<keyword evidence="3" id="KW-1185">Reference proteome</keyword>
<dbReference type="Proteomes" id="UP000076738">
    <property type="component" value="Unassembled WGS sequence"/>
</dbReference>
<evidence type="ECO:0000256" key="1">
    <source>
        <dbReference type="SAM" id="MobiDB-lite"/>
    </source>
</evidence>
<reference evidence="2 3" key="1">
    <citation type="journal article" date="2016" name="Mol. Biol. Evol.">
        <title>Comparative Genomics of Early-Diverging Mushroom-Forming Fungi Provides Insights into the Origins of Lignocellulose Decay Capabilities.</title>
        <authorList>
            <person name="Nagy L.G."/>
            <person name="Riley R."/>
            <person name="Tritt A."/>
            <person name="Adam C."/>
            <person name="Daum C."/>
            <person name="Floudas D."/>
            <person name="Sun H."/>
            <person name="Yadav J.S."/>
            <person name="Pangilinan J."/>
            <person name="Larsson K.H."/>
            <person name="Matsuura K."/>
            <person name="Barry K."/>
            <person name="Labutti K."/>
            <person name="Kuo R."/>
            <person name="Ohm R.A."/>
            <person name="Bhattacharya S.S."/>
            <person name="Shirouzu T."/>
            <person name="Yoshinaga Y."/>
            <person name="Martin F.M."/>
            <person name="Grigoriev I.V."/>
            <person name="Hibbett D.S."/>
        </authorList>
    </citation>
    <scope>NUCLEOTIDE SEQUENCE [LARGE SCALE GENOMIC DNA]</scope>
    <source>
        <strain evidence="2 3">TUFC12733</strain>
    </source>
</reference>
<evidence type="ECO:0000313" key="3">
    <source>
        <dbReference type="Proteomes" id="UP000076738"/>
    </source>
</evidence>
<name>A0A167PGN3_CALVF</name>
<proteinExistence type="predicted"/>
<feature type="region of interest" description="Disordered" evidence="1">
    <location>
        <begin position="197"/>
        <end position="216"/>
    </location>
</feature>
<feature type="region of interest" description="Disordered" evidence="1">
    <location>
        <begin position="1"/>
        <end position="70"/>
    </location>
</feature>
<accession>A0A167PGN3</accession>
<dbReference type="EMBL" id="KV417274">
    <property type="protein sequence ID" value="KZO98771.1"/>
    <property type="molecule type" value="Genomic_DNA"/>
</dbReference>
<protein>
    <submittedName>
        <fullName evidence="2">Uncharacterized protein</fullName>
    </submittedName>
</protein>